<name>D6WBQ1_TRICA</name>
<dbReference type="AlphaFoldDB" id="D6WBQ1"/>
<sequence length="86" mass="9402">MSGAGAAALNCCLFASLYPKRTMCQMESARNSAVINGRHGTNGRIGRATFKVVNGREHVTFTALERHHCLPKPITPCDEQTFLDSH</sequence>
<dbReference type="Proteomes" id="UP000007266">
    <property type="component" value="Linkage group 2"/>
</dbReference>
<accession>D6WBQ1</accession>
<dbReference type="EMBL" id="KQ971313">
    <property type="protein sequence ID" value="EEZ97880.1"/>
    <property type="molecule type" value="Genomic_DNA"/>
</dbReference>
<reference evidence="1 2" key="1">
    <citation type="journal article" date="2008" name="Nature">
        <title>The genome of the model beetle and pest Tribolium castaneum.</title>
        <authorList>
            <consortium name="Tribolium Genome Sequencing Consortium"/>
            <person name="Richards S."/>
            <person name="Gibbs R.A."/>
            <person name="Weinstock G.M."/>
            <person name="Brown S.J."/>
            <person name="Denell R."/>
            <person name="Beeman R.W."/>
            <person name="Gibbs R."/>
            <person name="Beeman R.W."/>
            <person name="Brown S.J."/>
            <person name="Bucher G."/>
            <person name="Friedrich M."/>
            <person name="Grimmelikhuijzen C.J."/>
            <person name="Klingler M."/>
            <person name="Lorenzen M."/>
            <person name="Richards S."/>
            <person name="Roth S."/>
            <person name="Schroder R."/>
            <person name="Tautz D."/>
            <person name="Zdobnov E.M."/>
            <person name="Muzny D."/>
            <person name="Gibbs R.A."/>
            <person name="Weinstock G.M."/>
            <person name="Attaway T."/>
            <person name="Bell S."/>
            <person name="Buhay C.J."/>
            <person name="Chandrabose M.N."/>
            <person name="Chavez D."/>
            <person name="Clerk-Blankenburg K.P."/>
            <person name="Cree A."/>
            <person name="Dao M."/>
            <person name="Davis C."/>
            <person name="Chacko J."/>
            <person name="Dinh H."/>
            <person name="Dugan-Rocha S."/>
            <person name="Fowler G."/>
            <person name="Garner T.T."/>
            <person name="Garnes J."/>
            <person name="Gnirke A."/>
            <person name="Hawes A."/>
            <person name="Hernandez J."/>
            <person name="Hines S."/>
            <person name="Holder M."/>
            <person name="Hume J."/>
            <person name="Jhangiani S.N."/>
            <person name="Joshi V."/>
            <person name="Khan Z.M."/>
            <person name="Jackson L."/>
            <person name="Kovar C."/>
            <person name="Kowis A."/>
            <person name="Lee S."/>
            <person name="Lewis L.R."/>
            <person name="Margolis J."/>
            <person name="Morgan M."/>
            <person name="Nazareth L.V."/>
            <person name="Nguyen N."/>
            <person name="Okwuonu G."/>
            <person name="Parker D."/>
            <person name="Richards S."/>
            <person name="Ruiz S.J."/>
            <person name="Santibanez J."/>
            <person name="Savard J."/>
            <person name="Scherer S.E."/>
            <person name="Schneider B."/>
            <person name="Sodergren E."/>
            <person name="Tautz D."/>
            <person name="Vattahil S."/>
            <person name="Villasana D."/>
            <person name="White C.S."/>
            <person name="Wright R."/>
            <person name="Park Y."/>
            <person name="Beeman R.W."/>
            <person name="Lord J."/>
            <person name="Oppert B."/>
            <person name="Lorenzen M."/>
            <person name="Brown S."/>
            <person name="Wang L."/>
            <person name="Savard J."/>
            <person name="Tautz D."/>
            <person name="Richards S."/>
            <person name="Weinstock G."/>
            <person name="Gibbs R.A."/>
            <person name="Liu Y."/>
            <person name="Worley K."/>
            <person name="Weinstock G."/>
            <person name="Elsik C.G."/>
            <person name="Reese J.T."/>
            <person name="Elhaik E."/>
            <person name="Landan G."/>
            <person name="Graur D."/>
            <person name="Arensburger P."/>
            <person name="Atkinson P."/>
            <person name="Beeman R.W."/>
            <person name="Beidler J."/>
            <person name="Brown S.J."/>
            <person name="Demuth J.P."/>
            <person name="Drury D.W."/>
            <person name="Du Y.Z."/>
            <person name="Fujiwara H."/>
            <person name="Lorenzen M."/>
            <person name="Maselli V."/>
            <person name="Osanai M."/>
            <person name="Park Y."/>
            <person name="Robertson H.M."/>
            <person name="Tu Z."/>
            <person name="Wang J.J."/>
            <person name="Wang S."/>
            <person name="Richards S."/>
            <person name="Song H."/>
            <person name="Zhang L."/>
            <person name="Sodergren E."/>
            <person name="Werner D."/>
            <person name="Stanke M."/>
            <person name="Morgenstern B."/>
            <person name="Solovyev V."/>
            <person name="Kosarev P."/>
            <person name="Brown G."/>
            <person name="Chen H.C."/>
            <person name="Ermolaeva O."/>
            <person name="Hlavina W."/>
            <person name="Kapustin Y."/>
            <person name="Kiryutin B."/>
            <person name="Kitts P."/>
            <person name="Maglott D."/>
            <person name="Pruitt K."/>
            <person name="Sapojnikov V."/>
            <person name="Souvorov A."/>
            <person name="Mackey A.J."/>
            <person name="Waterhouse R.M."/>
            <person name="Wyder S."/>
            <person name="Zdobnov E.M."/>
            <person name="Zdobnov E.M."/>
            <person name="Wyder S."/>
            <person name="Kriventseva E.V."/>
            <person name="Kadowaki T."/>
            <person name="Bork P."/>
            <person name="Aranda M."/>
            <person name="Bao R."/>
            <person name="Beermann A."/>
            <person name="Berns N."/>
            <person name="Bolognesi R."/>
            <person name="Bonneton F."/>
            <person name="Bopp D."/>
            <person name="Brown S.J."/>
            <person name="Bucher G."/>
            <person name="Butts T."/>
            <person name="Chaumot A."/>
            <person name="Denell R.E."/>
            <person name="Ferrier D.E."/>
            <person name="Friedrich M."/>
            <person name="Gordon C.M."/>
            <person name="Jindra M."/>
            <person name="Klingler M."/>
            <person name="Lan Q."/>
            <person name="Lattorff H.M."/>
            <person name="Laudet V."/>
            <person name="von Levetsow C."/>
            <person name="Liu Z."/>
            <person name="Lutz R."/>
            <person name="Lynch J.A."/>
            <person name="da Fonseca R.N."/>
            <person name="Posnien N."/>
            <person name="Reuter R."/>
            <person name="Roth S."/>
            <person name="Savard J."/>
            <person name="Schinko J.B."/>
            <person name="Schmitt C."/>
            <person name="Schoppmeier M."/>
            <person name="Schroder R."/>
            <person name="Shippy T.D."/>
            <person name="Simonnet F."/>
            <person name="Marques-Souza H."/>
            <person name="Tautz D."/>
            <person name="Tomoyasu Y."/>
            <person name="Trauner J."/>
            <person name="Van der Zee M."/>
            <person name="Vervoort M."/>
            <person name="Wittkopp N."/>
            <person name="Wimmer E.A."/>
            <person name="Yang X."/>
            <person name="Jones A.K."/>
            <person name="Sattelle D.B."/>
            <person name="Ebert P.R."/>
            <person name="Nelson D."/>
            <person name="Scott J.G."/>
            <person name="Beeman R.W."/>
            <person name="Muthukrishnan S."/>
            <person name="Kramer K.J."/>
            <person name="Arakane Y."/>
            <person name="Beeman R.W."/>
            <person name="Zhu Q."/>
            <person name="Hogenkamp D."/>
            <person name="Dixit R."/>
            <person name="Oppert B."/>
            <person name="Jiang H."/>
            <person name="Zou Z."/>
            <person name="Marshall J."/>
            <person name="Elpidina E."/>
            <person name="Vinokurov K."/>
            <person name="Oppert C."/>
            <person name="Zou Z."/>
            <person name="Evans J."/>
            <person name="Lu Z."/>
            <person name="Zhao P."/>
            <person name="Sumathipala N."/>
            <person name="Altincicek B."/>
            <person name="Vilcinskas A."/>
            <person name="Williams M."/>
            <person name="Hultmark D."/>
            <person name="Hetru C."/>
            <person name="Jiang H."/>
            <person name="Grimmelikhuijzen C.J."/>
            <person name="Hauser F."/>
            <person name="Cazzamali G."/>
            <person name="Williamson M."/>
            <person name="Park Y."/>
            <person name="Li B."/>
            <person name="Tanaka Y."/>
            <person name="Predel R."/>
            <person name="Neupert S."/>
            <person name="Schachtner J."/>
            <person name="Verleyen P."/>
            <person name="Raible F."/>
            <person name="Bork P."/>
            <person name="Friedrich M."/>
            <person name="Walden K.K."/>
            <person name="Robertson H.M."/>
            <person name="Angeli S."/>
            <person name="Foret S."/>
            <person name="Bucher G."/>
            <person name="Schuetz S."/>
            <person name="Maleszka R."/>
            <person name="Wimmer E.A."/>
            <person name="Beeman R.W."/>
            <person name="Lorenzen M."/>
            <person name="Tomoyasu Y."/>
            <person name="Miller S.C."/>
            <person name="Grossmann D."/>
            <person name="Bucher G."/>
        </authorList>
    </citation>
    <scope>NUCLEOTIDE SEQUENCE [LARGE SCALE GENOMIC DNA]</scope>
    <source>
        <strain evidence="1 2">Georgia GA2</strain>
    </source>
</reference>
<evidence type="ECO:0000313" key="1">
    <source>
        <dbReference type="EMBL" id="EEZ97880.1"/>
    </source>
</evidence>
<reference evidence="1 2" key="2">
    <citation type="journal article" date="2010" name="Nucleic Acids Res.">
        <title>BeetleBase in 2010: revisions to provide comprehensive genomic information for Tribolium castaneum.</title>
        <authorList>
            <person name="Kim H.S."/>
            <person name="Murphy T."/>
            <person name="Xia J."/>
            <person name="Caragea D."/>
            <person name="Park Y."/>
            <person name="Beeman R.W."/>
            <person name="Lorenzen M.D."/>
            <person name="Butcher S."/>
            <person name="Manak J.R."/>
            <person name="Brown S.J."/>
        </authorList>
    </citation>
    <scope>GENOME REANNOTATION</scope>
    <source>
        <strain evidence="1 2">Georgia GA2</strain>
    </source>
</reference>
<organism evidence="1 2">
    <name type="scientific">Tribolium castaneum</name>
    <name type="common">Red flour beetle</name>
    <dbReference type="NCBI Taxonomy" id="7070"/>
    <lineage>
        <taxon>Eukaryota</taxon>
        <taxon>Metazoa</taxon>
        <taxon>Ecdysozoa</taxon>
        <taxon>Arthropoda</taxon>
        <taxon>Hexapoda</taxon>
        <taxon>Insecta</taxon>
        <taxon>Pterygota</taxon>
        <taxon>Neoptera</taxon>
        <taxon>Endopterygota</taxon>
        <taxon>Coleoptera</taxon>
        <taxon>Polyphaga</taxon>
        <taxon>Cucujiformia</taxon>
        <taxon>Tenebrionidae</taxon>
        <taxon>Tenebrionidae incertae sedis</taxon>
        <taxon>Tribolium</taxon>
    </lineage>
</organism>
<keyword evidence="2" id="KW-1185">Reference proteome</keyword>
<evidence type="ECO:0000313" key="2">
    <source>
        <dbReference type="Proteomes" id="UP000007266"/>
    </source>
</evidence>
<gene>
    <name evidence="1" type="primary">GLEAN_00262</name>
    <name evidence="1" type="ORF">TcasGA2_TC000262</name>
</gene>
<proteinExistence type="predicted"/>
<dbReference type="HOGENOM" id="CLU_2500823_0_0_1"/>
<protein>
    <submittedName>
        <fullName evidence="1">Uncharacterized protein</fullName>
    </submittedName>
</protein>